<evidence type="ECO:0008006" key="4">
    <source>
        <dbReference type="Google" id="ProtNLM"/>
    </source>
</evidence>
<proteinExistence type="predicted"/>
<reference evidence="2 3" key="1">
    <citation type="submission" date="2017-10" db="EMBL/GenBank/DDBJ databases">
        <title>Resolving the taxonomy of Roseburia spp., Eubacterium rectale and Agathobacter spp. through phylogenomic analysis.</title>
        <authorList>
            <person name="Sheridan P.O."/>
            <person name="Walker A.W."/>
            <person name="Duncan S.H."/>
            <person name="Scott K.P."/>
            <person name="Toole P.W.O."/>
            <person name="Luis P."/>
            <person name="Flint H.J."/>
        </authorList>
    </citation>
    <scope>NUCLEOTIDE SEQUENCE [LARGE SCALE GENOMIC DNA]</scope>
    <source>
        <strain evidence="2 3">JK626</strain>
    </source>
</reference>
<dbReference type="PANTHER" id="PTHR40076:SF1">
    <property type="entry name" value="MEMBRANE PROTEIN"/>
    <property type="match status" value="1"/>
</dbReference>
<sequence>MICDISITKYYCFERRPVMWTIGEVKSIGKAAFKANYWKCVLVALILGVVSGGATYTIKNRGEYDPREVANAIFSGLSAEEMSALMAFIGGLVGMALLIGFLIQIFIKNPLQVGCYRFFKKNVEDGQAELGIIGEGFGDYGRVFVTLLLRDIFLCLWSLLFLIPGIIKMYSYRMVPYIVKDNPELSATEVITKSREMMNGHKWKAFLLDLSFIGWIFLGLITCGIVFVFWTAPYMESADAALYVELSK</sequence>
<keyword evidence="1" id="KW-0812">Transmembrane</keyword>
<name>A0A2G3DWN5_9FIRM</name>
<dbReference type="Pfam" id="PF06161">
    <property type="entry name" value="DUF975"/>
    <property type="match status" value="1"/>
</dbReference>
<organism evidence="2 3">
    <name type="scientific">Pseudobutyrivibrio ruminis</name>
    <dbReference type="NCBI Taxonomy" id="46206"/>
    <lineage>
        <taxon>Bacteria</taxon>
        <taxon>Bacillati</taxon>
        <taxon>Bacillota</taxon>
        <taxon>Clostridia</taxon>
        <taxon>Lachnospirales</taxon>
        <taxon>Lachnospiraceae</taxon>
        <taxon>Pseudobutyrivibrio</taxon>
    </lineage>
</organism>
<feature type="transmembrane region" description="Helical" evidence="1">
    <location>
        <begin position="36"/>
        <end position="58"/>
    </location>
</feature>
<evidence type="ECO:0000313" key="3">
    <source>
        <dbReference type="Proteomes" id="UP000225889"/>
    </source>
</evidence>
<keyword evidence="1" id="KW-1133">Transmembrane helix</keyword>
<dbReference type="Proteomes" id="UP000225889">
    <property type="component" value="Unassembled WGS sequence"/>
</dbReference>
<evidence type="ECO:0000313" key="2">
    <source>
        <dbReference type="EMBL" id="PHU35280.1"/>
    </source>
</evidence>
<feature type="transmembrane region" description="Helical" evidence="1">
    <location>
        <begin position="205"/>
        <end position="230"/>
    </location>
</feature>
<gene>
    <name evidence="2" type="ORF">CSX01_08120</name>
</gene>
<reference evidence="2 3" key="2">
    <citation type="submission" date="2017-10" db="EMBL/GenBank/DDBJ databases">
        <authorList>
            <person name="Banno H."/>
            <person name="Chua N.-H."/>
        </authorList>
    </citation>
    <scope>NUCLEOTIDE SEQUENCE [LARGE SCALE GENOMIC DNA]</scope>
    <source>
        <strain evidence="2 3">JK626</strain>
    </source>
</reference>
<feature type="transmembrane region" description="Helical" evidence="1">
    <location>
        <begin position="84"/>
        <end position="107"/>
    </location>
</feature>
<keyword evidence="1" id="KW-0472">Membrane</keyword>
<comment type="caution">
    <text evidence="2">The sequence shown here is derived from an EMBL/GenBank/DDBJ whole genome shotgun (WGS) entry which is preliminary data.</text>
</comment>
<dbReference type="AlphaFoldDB" id="A0A2G3DWN5"/>
<dbReference type="PANTHER" id="PTHR40076">
    <property type="entry name" value="MEMBRANE PROTEIN-RELATED"/>
    <property type="match status" value="1"/>
</dbReference>
<dbReference type="InterPro" id="IPR010380">
    <property type="entry name" value="DUF975"/>
</dbReference>
<dbReference type="EMBL" id="PDYF01000011">
    <property type="protein sequence ID" value="PHU35280.1"/>
    <property type="molecule type" value="Genomic_DNA"/>
</dbReference>
<accession>A0A2G3DWN5</accession>
<protein>
    <recommendedName>
        <fullName evidence="4">DUF975 domain-containing protein</fullName>
    </recommendedName>
</protein>
<evidence type="ECO:0000256" key="1">
    <source>
        <dbReference type="SAM" id="Phobius"/>
    </source>
</evidence>
<feature type="transmembrane region" description="Helical" evidence="1">
    <location>
        <begin position="147"/>
        <end position="167"/>
    </location>
</feature>